<evidence type="ECO:0000313" key="1">
    <source>
        <dbReference type="EMBL" id="MBA8924619.1"/>
    </source>
</evidence>
<keyword evidence="2" id="KW-1185">Reference proteome</keyword>
<comment type="caution">
    <text evidence="1">The sequence shown here is derived from an EMBL/GenBank/DDBJ whole genome shotgun (WGS) entry which is preliminary data.</text>
</comment>
<evidence type="ECO:0000313" key="2">
    <source>
        <dbReference type="Proteomes" id="UP000517916"/>
    </source>
</evidence>
<accession>A0ABR6BCM5</accession>
<dbReference type="RefSeq" id="WP_025357852.1">
    <property type="nucleotide sequence ID" value="NZ_BAAABQ010000001.1"/>
</dbReference>
<gene>
    <name evidence="1" type="ORF">BC739_001816</name>
</gene>
<reference evidence="1 2" key="1">
    <citation type="submission" date="2020-08" db="EMBL/GenBank/DDBJ databases">
        <title>Genomic Encyclopedia of Archaeal and Bacterial Type Strains, Phase II (KMG-II): from individual species to whole genera.</title>
        <authorList>
            <person name="Goeker M."/>
        </authorList>
    </citation>
    <scope>NUCLEOTIDE SEQUENCE [LARGE SCALE GENOMIC DNA]</scope>
    <source>
        <strain evidence="1 2">DSM 43850</strain>
    </source>
</reference>
<proteinExistence type="predicted"/>
<sequence length="161" mass="17695">MALRVTDIDAPREPLDRSDAYLKLSVDWRPGALGLEPLHYYLRDRAGATQGYVELKVSAHTGEVCALVLITEPRARTAMPPLDVPAKPGTVWVDVTAWMGFDQIDEVGDLAVAEGEGSTYYAFSRAQPVKWVVAGFVRFGVGLGEELVGVLVEQDRKGQHW</sequence>
<organism evidence="1 2">
    <name type="scientific">Kutzneria viridogrisea</name>
    <dbReference type="NCBI Taxonomy" id="47990"/>
    <lineage>
        <taxon>Bacteria</taxon>
        <taxon>Bacillati</taxon>
        <taxon>Actinomycetota</taxon>
        <taxon>Actinomycetes</taxon>
        <taxon>Pseudonocardiales</taxon>
        <taxon>Pseudonocardiaceae</taxon>
        <taxon>Kutzneria</taxon>
    </lineage>
</organism>
<name>A0ABR6BCM5_9PSEU</name>
<dbReference type="Proteomes" id="UP000517916">
    <property type="component" value="Unassembled WGS sequence"/>
</dbReference>
<dbReference type="EMBL" id="JACJID010000001">
    <property type="protein sequence ID" value="MBA8924619.1"/>
    <property type="molecule type" value="Genomic_DNA"/>
</dbReference>
<protein>
    <submittedName>
        <fullName evidence="1">Uncharacterized protein</fullName>
    </submittedName>
</protein>